<dbReference type="InterPro" id="IPR035587">
    <property type="entry name" value="DUS-like_FMN-bd"/>
</dbReference>
<evidence type="ECO:0000256" key="5">
    <source>
        <dbReference type="ARBA" id="ARBA00022857"/>
    </source>
</evidence>
<keyword evidence="7" id="KW-0520">NAD</keyword>
<evidence type="ECO:0000256" key="6">
    <source>
        <dbReference type="ARBA" id="ARBA00023002"/>
    </source>
</evidence>
<dbReference type="EC" id="1.3.1.88" evidence="9"/>
<comment type="similarity">
    <text evidence="8">Belongs to the Dus family. Dus1 subfamily.</text>
</comment>
<evidence type="ECO:0000256" key="4">
    <source>
        <dbReference type="ARBA" id="ARBA00022694"/>
    </source>
</evidence>
<evidence type="ECO:0000256" key="7">
    <source>
        <dbReference type="ARBA" id="ARBA00023027"/>
    </source>
</evidence>
<evidence type="ECO:0000256" key="2">
    <source>
        <dbReference type="ARBA" id="ARBA00022630"/>
    </source>
</evidence>
<name>A0A7S0A176_9STRA</name>
<dbReference type="Gene3D" id="3.20.20.70">
    <property type="entry name" value="Aldolase class I"/>
    <property type="match status" value="1"/>
</dbReference>
<evidence type="ECO:0000313" key="16">
    <source>
        <dbReference type="EMBL" id="CAD8350090.1"/>
    </source>
</evidence>
<comment type="cofactor">
    <cofactor evidence="1">
        <name>FMN</name>
        <dbReference type="ChEBI" id="CHEBI:58210"/>
    </cofactor>
</comment>
<dbReference type="PANTHER" id="PTHR11082">
    <property type="entry name" value="TRNA-DIHYDROURIDINE SYNTHASE"/>
    <property type="match status" value="1"/>
</dbReference>
<keyword evidence="2" id="KW-0285">Flavoprotein</keyword>
<evidence type="ECO:0000256" key="11">
    <source>
        <dbReference type="ARBA" id="ARBA00047652"/>
    </source>
</evidence>
<organism evidence="16">
    <name type="scientific">Sundstroemia setigera</name>
    <dbReference type="NCBI Taxonomy" id="3005"/>
    <lineage>
        <taxon>Eukaryota</taxon>
        <taxon>Sar</taxon>
        <taxon>Stramenopiles</taxon>
        <taxon>Ochrophyta</taxon>
        <taxon>Bacillariophyta</taxon>
        <taxon>Coscinodiscophyceae</taxon>
        <taxon>Rhizosoleniophycidae</taxon>
        <taxon>Rhizosoleniales</taxon>
        <taxon>Rhizosoleniaceae</taxon>
        <taxon>Sundstroemia</taxon>
    </lineage>
</organism>
<keyword evidence="4" id="KW-0819">tRNA processing</keyword>
<keyword evidence="3" id="KW-0288">FMN</keyword>
<evidence type="ECO:0000256" key="14">
    <source>
        <dbReference type="SAM" id="MobiDB-lite"/>
    </source>
</evidence>
<dbReference type="InterPro" id="IPR018517">
    <property type="entry name" value="tRNA_hU_synthase_CS"/>
</dbReference>
<comment type="catalytic activity">
    <reaction evidence="12">
        <text>5,6-dihydrouridine(16) in tRNA + NAD(+) = uridine(16) in tRNA + NADH + H(+)</text>
        <dbReference type="Rhea" id="RHEA:53380"/>
        <dbReference type="Rhea" id="RHEA-COMP:13543"/>
        <dbReference type="Rhea" id="RHEA-COMP:13544"/>
        <dbReference type="ChEBI" id="CHEBI:15378"/>
        <dbReference type="ChEBI" id="CHEBI:57540"/>
        <dbReference type="ChEBI" id="CHEBI:57945"/>
        <dbReference type="ChEBI" id="CHEBI:65315"/>
        <dbReference type="ChEBI" id="CHEBI:74443"/>
        <dbReference type="EC" id="1.3.1.88"/>
    </reaction>
    <physiologicalReaction direction="right-to-left" evidence="12">
        <dbReference type="Rhea" id="RHEA:53382"/>
    </physiologicalReaction>
</comment>
<evidence type="ECO:0000256" key="8">
    <source>
        <dbReference type="ARBA" id="ARBA00038313"/>
    </source>
</evidence>
<gene>
    <name evidence="16" type="ORF">RSET0789_LOCUS119</name>
</gene>
<feature type="region of interest" description="Disordered" evidence="14">
    <location>
        <begin position="1"/>
        <end position="63"/>
    </location>
</feature>
<protein>
    <recommendedName>
        <fullName evidence="9">tRNA-dihydrouridine(16/17) synthase [NAD(P)(+)]</fullName>
        <ecNumber evidence="9">1.3.1.88</ecNumber>
    </recommendedName>
</protein>
<evidence type="ECO:0000256" key="9">
    <source>
        <dbReference type="ARBA" id="ARBA00038890"/>
    </source>
</evidence>
<evidence type="ECO:0000256" key="3">
    <source>
        <dbReference type="ARBA" id="ARBA00022643"/>
    </source>
</evidence>
<feature type="compositionally biased region" description="Acidic residues" evidence="14">
    <location>
        <begin position="25"/>
        <end position="53"/>
    </location>
</feature>
<accession>A0A7S0A176</accession>
<evidence type="ECO:0000259" key="15">
    <source>
        <dbReference type="Pfam" id="PF01207"/>
    </source>
</evidence>
<dbReference type="InterPro" id="IPR013785">
    <property type="entry name" value="Aldolase_TIM"/>
</dbReference>
<evidence type="ECO:0000256" key="13">
    <source>
        <dbReference type="ARBA" id="ARBA00049467"/>
    </source>
</evidence>
<dbReference type="AlphaFoldDB" id="A0A7S0A176"/>
<comment type="catalytic activity">
    <reaction evidence="13">
        <text>5,6-dihydrouridine(17) in tRNA + NADP(+) = uridine(17) in tRNA + NADPH + H(+)</text>
        <dbReference type="Rhea" id="RHEA:53368"/>
        <dbReference type="Rhea" id="RHEA-COMP:13541"/>
        <dbReference type="Rhea" id="RHEA-COMP:13542"/>
        <dbReference type="ChEBI" id="CHEBI:15378"/>
        <dbReference type="ChEBI" id="CHEBI:57783"/>
        <dbReference type="ChEBI" id="CHEBI:58349"/>
        <dbReference type="ChEBI" id="CHEBI:65315"/>
        <dbReference type="ChEBI" id="CHEBI:74443"/>
        <dbReference type="EC" id="1.3.1.88"/>
    </reaction>
    <physiologicalReaction direction="right-to-left" evidence="13">
        <dbReference type="Rhea" id="RHEA:53370"/>
    </physiologicalReaction>
</comment>
<feature type="compositionally biased region" description="Basic and acidic residues" evidence="14">
    <location>
        <begin position="1"/>
        <end position="11"/>
    </location>
</feature>
<evidence type="ECO:0000256" key="10">
    <source>
        <dbReference type="ARBA" id="ARBA00047287"/>
    </source>
</evidence>
<feature type="region of interest" description="Disordered" evidence="14">
    <location>
        <begin position="358"/>
        <end position="378"/>
    </location>
</feature>
<dbReference type="PANTHER" id="PTHR11082:SF5">
    <property type="entry name" value="TRNA-DIHYDROURIDINE(16_17) SYNTHASE [NAD(P)(+)]-LIKE"/>
    <property type="match status" value="1"/>
</dbReference>
<evidence type="ECO:0000256" key="12">
    <source>
        <dbReference type="ARBA" id="ARBA00048934"/>
    </source>
</evidence>
<comment type="catalytic activity">
    <reaction evidence="10">
        <text>5,6-dihydrouridine(17) in tRNA + NAD(+) = uridine(17) in tRNA + NADH + H(+)</text>
        <dbReference type="Rhea" id="RHEA:53372"/>
        <dbReference type="Rhea" id="RHEA-COMP:13541"/>
        <dbReference type="Rhea" id="RHEA-COMP:13542"/>
        <dbReference type="ChEBI" id="CHEBI:15378"/>
        <dbReference type="ChEBI" id="CHEBI:57540"/>
        <dbReference type="ChEBI" id="CHEBI:57945"/>
        <dbReference type="ChEBI" id="CHEBI:65315"/>
        <dbReference type="ChEBI" id="CHEBI:74443"/>
        <dbReference type="EC" id="1.3.1.88"/>
    </reaction>
    <physiologicalReaction direction="right-to-left" evidence="10">
        <dbReference type="Rhea" id="RHEA:53374"/>
    </physiologicalReaction>
</comment>
<dbReference type="GO" id="GO:0017150">
    <property type="term" value="F:tRNA dihydrouridine synthase activity"/>
    <property type="evidence" value="ECO:0007669"/>
    <property type="project" value="InterPro"/>
</dbReference>
<evidence type="ECO:0000256" key="1">
    <source>
        <dbReference type="ARBA" id="ARBA00001917"/>
    </source>
</evidence>
<proteinExistence type="inferred from homology"/>
<feature type="compositionally biased region" description="Basic and acidic residues" evidence="14">
    <location>
        <begin position="369"/>
        <end position="378"/>
    </location>
</feature>
<dbReference type="PROSITE" id="PS01136">
    <property type="entry name" value="UPF0034"/>
    <property type="match status" value="1"/>
</dbReference>
<keyword evidence="5" id="KW-0521">NADP</keyword>
<dbReference type="SUPFAM" id="SSF51395">
    <property type="entry name" value="FMN-linked oxidoreductases"/>
    <property type="match status" value="1"/>
</dbReference>
<dbReference type="GO" id="GO:0050660">
    <property type="term" value="F:flavin adenine dinucleotide binding"/>
    <property type="evidence" value="ECO:0007669"/>
    <property type="project" value="InterPro"/>
</dbReference>
<feature type="domain" description="DUS-like FMN-binding" evidence="15">
    <location>
        <begin position="118"/>
        <end position="351"/>
    </location>
</feature>
<feature type="compositionally biased region" description="Basic and acidic residues" evidence="14">
    <location>
        <begin position="54"/>
        <end position="63"/>
    </location>
</feature>
<keyword evidence="6" id="KW-0560">Oxidoreductase</keyword>
<dbReference type="Pfam" id="PF01207">
    <property type="entry name" value="Dus"/>
    <property type="match status" value="1"/>
</dbReference>
<dbReference type="CDD" id="cd02801">
    <property type="entry name" value="DUS_like_FMN"/>
    <property type="match status" value="1"/>
</dbReference>
<sequence length="526" mass="60601">MSSNQEMKEVENASLYCEDEKVQETEDTDNQDDEDDLYEAEGEEDYGEEEEVEEEKKEGETTKHFTLYPVNLDAIGPSKKFPRNWLKTLLHKNNQLETNIYMKYNQNDPIMRDKALVVAPMVDQSDLPFRLLCRKYGSNLCFTPMIHARLFIEKQIYRDKFWDYENKVGELDRPLVAQFCSSDIPSLVQAAYSIQHQVDAIDLNCGCPQNIAKRGNYGAFLLEEPHKLIPIVRALSGILDIPITVKVRILPSGLKDSLNLYQQIIDAGASMLTIHGRNRFQKGQETGKADWNAIRTVVEKYSEQIPILANGSIQDITCVRKCLVETQADGVMTSEAILEYPALFTGFYYNQDIVPESDTPTTFTSPPPEEEKRKSFYEKDDDKIHKSPARAIGRLQLAQEFLDMCRMYPPHHGGQGTGFKCMRVHLHRFLHCDLQDSQELRTKLTRSDTFEELQHIIDCVRSTHEQKEHIVKEEQPSWYVRHRVKSTNDPNKTKSRVAWEKTKIVKCVELDEETGQCIAGMFGDDW</sequence>
<comment type="catalytic activity">
    <reaction evidence="11">
        <text>5,6-dihydrouridine(16) in tRNA + NADP(+) = uridine(16) in tRNA + NADPH + H(+)</text>
        <dbReference type="Rhea" id="RHEA:53376"/>
        <dbReference type="Rhea" id="RHEA-COMP:13543"/>
        <dbReference type="Rhea" id="RHEA-COMP:13544"/>
        <dbReference type="ChEBI" id="CHEBI:15378"/>
        <dbReference type="ChEBI" id="CHEBI:57783"/>
        <dbReference type="ChEBI" id="CHEBI:58349"/>
        <dbReference type="ChEBI" id="CHEBI:65315"/>
        <dbReference type="ChEBI" id="CHEBI:74443"/>
        <dbReference type="EC" id="1.3.1.88"/>
    </reaction>
    <physiologicalReaction direction="right-to-left" evidence="11">
        <dbReference type="Rhea" id="RHEA:53378"/>
    </physiologicalReaction>
</comment>
<reference evidence="16" key="1">
    <citation type="submission" date="2021-01" db="EMBL/GenBank/DDBJ databases">
        <authorList>
            <person name="Corre E."/>
            <person name="Pelletier E."/>
            <person name="Niang G."/>
            <person name="Scheremetjew M."/>
            <person name="Finn R."/>
            <person name="Kale V."/>
            <person name="Holt S."/>
            <person name="Cochrane G."/>
            <person name="Meng A."/>
            <person name="Brown T."/>
            <person name="Cohen L."/>
        </authorList>
    </citation>
    <scope>NUCLEOTIDE SEQUENCE</scope>
    <source>
        <strain evidence="16">CCMP 1694</strain>
    </source>
</reference>
<dbReference type="EMBL" id="HBEI01000160">
    <property type="protein sequence ID" value="CAD8350090.1"/>
    <property type="molecule type" value="Transcribed_RNA"/>
</dbReference>